<dbReference type="InterPro" id="IPR005886">
    <property type="entry name" value="UDP_G4E"/>
</dbReference>
<comment type="subunit">
    <text evidence="10">Homodimer.</text>
</comment>
<gene>
    <name evidence="12" type="primary">galE</name>
    <name evidence="12" type="ORF">PlAlph_5300</name>
</gene>
<evidence type="ECO:0000259" key="11">
    <source>
        <dbReference type="Pfam" id="PF01370"/>
    </source>
</evidence>
<proteinExistence type="inferred from homology"/>
<dbReference type="Gene3D" id="3.90.25.10">
    <property type="entry name" value="UDP-galactose 4-epimerase, domain 1"/>
    <property type="match status" value="1"/>
</dbReference>
<dbReference type="EMBL" id="MN990732">
    <property type="protein sequence ID" value="QIM10638.1"/>
    <property type="molecule type" value="Genomic_DNA"/>
</dbReference>
<dbReference type="EC" id="5.1.3.2" evidence="5 10"/>
<dbReference type="Pfam" id="PF01370">
    <property type="entry name" value="Epimerase"/>
    <property type="match status" value="1"/>
</dbReference>
<evidence type="ECO:0000256" key="4">
    <source>
        <dbReference type="ARBA" id="ARBA00007637"/>
    </source>
</evidence>
<dbReference type="SUPFAM" id="SSF51735">
    <property type="entry name" value="NAD(P)-binding Rossmann-fold domains"/>
    <property type="match status" value="1"/>
</dbReference>
<evidence type="ECO:0000256" key="10">
    <source>
        <dbReference type="RuleBase" id="RU366046"/>
    </source>
</evidence>
<comment type="catalytic activity">
    <reaction evidence="1 10">
        <text>UDP-alpha-D-glucose = UDP-alpha-D-galactose</text>
        <dbReference type="Rhea" id="RHEA:22168"/>
        <dbReference type="ChEBI" id="CHEBI:58885"/>
        <dbReference type="ChEBI" id="CHEBI:66914"/>
        <dbReference type="EC" id="5.1.3.2"/>
    </reaction>
</comment>
<evidence type="ECO:0000256" key="9">
    <source>
        <dbReference type="ARBA" id="ARBA00023277"/>
    </source>
</evidence>
<name>A0A6G8F388_9PROT</name>
<evidence type="ECO:0000313" key="12">
    <source>
        <dbReference type="EMBL" id="QIM10638.1"/>
    </source>
</evidence>
<accession>A0A6G8F388</accession>
<feature type="domain" description="NAD-dependent epimerase/dehydratase" evidence="11">
    <location>
        <begin position="4"/>
        <end position="251"/>
    </location>
</feature>
<dbReference type="Gene3D" id="3.40.50.720">
    <property type="entry name" value="NAD(P)-binding Rossmann-like Domain"/>
    <property type="match status" value="1"/>
</dbReference>
<evidence type="ECO:0000256" key="1">
    <source>
        <dbReference type="ARBA" id="ARBA00000083"/>
    </source>
</evidence>
<dbReference type="CDD" id="cd05247">
    <property type="entry name" value="UDP_G4E_1_SDR_e"/>
    <property type="match status" value="1"/>
</dbReference>
<evidence type="ECO:0000256" key="3">
    <source>
        <dbReference type="ARBA" id="ARBA00004947"/>
    </source>
</evidence>
<evidence type="ECO:0000256" key="5">
    <source>
        <dbReference type="ARBA" id="ARBA00013189"/>
    </source>
</evidence>
<organism evidence="12">
    <name type="scientific">uncultured Alphaproteobacteria bacterium</name>
    <dbReference type="NCBI Taxonomy" id="91750"/>
    <lineage>
        <taxon>Bacteria</taxon>
        <taxon>Pseudomonadati</taxon>
        <taxon>Pseudomonadota</taxon>
        <taxon>Alphaproteobacteria</taxon>
        <taxon>environmental samples</taxon>
    </lineage>
</organism>
<sequence length="322" mass="35498">MPKVLVAGGAGYIGAHVAKELLKNGYDVRVYDDLSSGHEINLFETAEFVKGDILDYRTLSKAMNGVDAVVFLAGKKAVGESMENPEKYALNNIGGAVNMLNAMAENGVKAIVFSSSAAVYGDPVYTPIDEKHPLNPLSFYGFTKVETERMMEWYDQLKGIKYVSLRYFNAAGYDEEGDIKGKDRNPQNLLPLIMEVATGKRDRLQVFGTDYNTRDGTCVRDYIHVSDLATAHVKAVNRLLSGGESLVVNLGTNHGTTVKEVITAAEKVLGRKLPVEYTVRRSGDPAVLLASNAKARQELVWVPEHVDIESIVRSFVKIYWTK</sequence>
<dbReference type="InterPro" id="IPR001509">
    <property type="entry name" value="Epimerase_deHydtase"/>
</dbReference>
<dbReference type="NCBIfam" id="TIGR01179">
    <property type="entry name" value="galE"/>
    <property type="match status" value="1"/>
</dbReference>
<comment type="cofactor">
    <cofactor evidence="2 10">
        <name>NAD(+)</name>
        <dbReference type="ChEBI" id="CHEBI:57540"/>
    </cofactor>
</comment>
<dbReference type="InterPro" id="IPR036291">
    <property type="entry name" value="NAD(P)-bd_dom_sf"/>
</dbReference>
<dbReference type="GO" id="GO:0033499">
    <property type="term" value="P:galactose catabolic process via UDP-galactose, Leloir pathway"/>
    <property type="evidence" value="ECO:0007669"/>
    <property type="project" value="TreeGrafter"/>
</dbReference>
<evidence type="ECO:0000256" key="2">
    <source>
        <dbReference type="ARBA" id="ARBA00001911"/>
    </source>
</evidence>
<comment type="pathway">
    <text evidence="3 10">Carbohydrate metabolism; galactose metabolism.</text>
</comment>
<reference evidence="12" key="1">
    <citation type="journal article" date="2020" name="J. ISSAAS">
        <title>Lactobacilli and other gastrointestinal microbiota of Peromyscus leucopus, reservoir host for agents of Lyme disease and other zoonoses in North America.</title>
        <authorList>
            <person name="Milovic A."/>
            <person name="Bassam K."/>
            <person name="Shao H."/>
            <person name="Chatzistamou I."/>
            <person name="Tufts D.M."/>
            <person name="Diuk-Wasser M."/>
            <person name="Barbour A.G."/>
        </authorList>
    </citation>
    <scope>NUCLEOTIDE SEQUENCE</scope>
    <source>
        <strain evidence="12">LL90</strain>
    </source>
</reference>
<evidence type="ECO:0000256" key="7">
    <source>
        <dbReference type="ARBA" id="ARBA00023027"/>
    </source>
</evidence>
<dbReference type="AlphaFoldDB" id="A0A6G8F388"/>
<keyword evidence="9 10" id="KW-0119">Carbohydrate metabolism</keyword>
<dbReference type="PANTHER" id="PTHR43725">
    <property type="entry name" value="UDP-GLUCOSE 4-EPIMERASE"/>
    <property type="match status" value="1"/>
</dbReference>
<dbReference type="PANTHER" id="PTHR43725:SF53">
    <property type="entry name" value="UDP-ARABINOSE 4-EPIMERASE 1"/>
    <property type="match status" value="1"/>
</dbReference>
<dbReference type="UniPathway" id="UPA00214"/>
<dbReference type="GO" id="GO:0003978">
    <property type="term" value="F:UDP-glucose 4-epimerase activity"/>
    <property type="evidence" value="ECO:0007669"/>
    <property type="project" value="UniProtKB-UniRule"/>
</dbReference>
<evidence type="ECO:0000256" key="8">
    <source>
        <dbReference type="ARBA" id="ARBA00023235"/>
    </source>
</evidence>
<keyword evidence="7 10" id="KW-0520">NAD</keyword>
<comment type="similarity">
    <text evidence="4 10">Belongs to the NAD(P)-dependent epimerase/dehydratase family.</text>
</comment>
<protein>
    <recommendedName>
        <fullName evidence="6 10">UDP-glucose 4-epimerase</fullName>
        <ecNumber evidence="5 10">5.1.3.2</ecNumber>
    </recommendedName>
</protein>
<evidence type="ECO:0000256" key="6">
    <source>
        <dbReference type="ARBA" id="ARBA00018569"/>
    </source>
</evidence>
<keyword evidence="8 10" id="KW-0413">Isomerase</keyword>